<dbReference type="InterPro" id="IPR000863">
    <property type="entry name" value="Sulfotransferase_dom"/>
</dbReference>
<evidence type="ECO:0000256" key="1">
    <source>
        <dbReference type="ARBA" id="ARBA00022679"/>
    </source>
</evidence>
<proteinExistence type="inferred from homology"/>
<evidence type="ECO:0000313" key="6">
    <source>
        <dbReference type="EMBL" id="CAG5104913.1"/>
    </source>
</evidence>
<feature type="domain" description="Sulfotransferase" evidence="5">
    <location>
        <begin position="37"/>
        <end position="302"/>
    </location>
</feature>
<comment type="similarity">
    <text evidence="3">Belongs to the sulfotransferase 1 family.</text>
</comment>
<evidence type="ECO:0000259" key="5">
    <source>
        <dbReference type="Pfam" id="PF00685"/>
    </source>
</evidence>
<dbReference type="SUPFAM" id="SSF52540">
    <property type="entry name" value="P-loop containing nucleoside triphosphate hydrolases"/>
    <property type="match status" value="1"/>
</dbReference>
<dbReference type="Proteomes" id="UP001158576">
    <property type="component" value="Chromosome 1"/>
</dbReference>
<dbReference type="InterPro" id="IPR037359">
    <property type="entry name" value="NST/OST"/>
</dbReference>
<accession>A0ABN7STW1</accession>
<dbReference type="InterPro" id="IPR027417">
    <property type="entry name" value="P-loop_NTPase"/>
</dbReference>
<dbReference type="PANTHER" id="PTHR10605:SF56">
    <property type="entry name" value="BIFUNCTIONAL HEPARAN SULFATE N-DEACETYLASE_N-SULFOTRANSFERASE"/>
    <property type="match status" value="1"/>
</dbReference>
<dbReference type="Pfam" id="PF00685">
    <property type="entry name" value="Sulfotransfer_1"/>
    <property type="match status" value="1"/>
</dbReference>
<dbReference type="PANTHER" id="PTHR10605">
    <property type="entry name" value="HEPARAN SULFATE SULFOTRANSFERASE"/>
    <property type="match status" value="1"/>
</dbReference>
<name>A0ABN7STW1_OIKDI</name>
<protein>
    <recommendedName>
        <fullName evidence="3">Sulfotransferase</fullName>
        <ecNumber evidence="3">2.8.2.-</ecNumber>
    </recommendedName>
</protein>
<evidence type="ECO:0000256" key="2">
    <source>
        <dbReference type="ARBA" id="ARBA00023180"/>
    </source>
</evidence>
<organism evidence="6 7">
    <name type="scientific">Oikopleura dioica</name>
    <name type="common">Tunicate</name>
    <dbReference type="NCBI Taxonomy" id="34765"/>
    <lineage>
        <taxon>Eukaryota</taxon>
        <taxon>Metazoa</taxon>
        <taxon>Chordata</taxon>
        <taxon>Tunicata</taxon>
        <taxon>Appendicularia</taxon>
        <taxon>Copelata</taxon>
        <taxon>Oikopleuridae</taxon>
        <taxon>Oikopleura</taxon>
    </lineage>
</organism>
<keyword evidence="2" id="KW-0325">Glycoprotein</keyword>
<reference evidence="6 7" key="1">
    <citation type="submission" date="2021-04" db="EMBL/GenBank/DDBJ databases">
        <authorList>
            <person name="Bliznina A."/>
        </authorList>
    </citation>
    <scope>NUCLEOTIDE SEQUENCE [LARGE SCALE GENOMIC DNA]</scope>
</reference>
<evidence type="ECO:0000256" key="4">
    <source>
        <dbReference type="SAM" id="MobiDB-lite"/>
    </source>
</evidence>
<evidence type="ECO:0000256" key="3">
    <source>
        <dbReference type="RuleBase" id="RU361155"/>
    </source>
</evidence>
<keyword evidence="7" id="KW-1185">Reference proteome</keyword>
<evidence type="ECO:0000313" key="7">
    <source>
        <dbReference type="Proteomes" id="UP001158576"/>
    </source>
</evidence>
<feature type="region of interest" description="Disordered" evidence="4">
    <location>
        <begin position="1"/>
        <end position="27"/>
    </location>
</feature>
<dbReference type="EC" id="2.8.2.-" evidence="3"/>
<dbReference type="Gene3D" id="3.40.50.300">
    <property type="entry name" value="P-loop containing nucleotide triphosphate hydrolases"/>
    <property type="match status" value="1"/>
</dbReference>
<sequence>MREEEEEGTFQFRETAKTQESVEEGVGQQKVYEKRLPDFIIIGMQKCGTTALKYYLEVHPNLLAPDRGEIHFFEKDGNFNKGKDWYISEMPSAGPDSLVFEKTPDYMAVPIVPKRIFELKPDVKLIVTTCDPVKRAFSNFLHLTSVERPIDEVAPGVQFVMNSTFDEAIFAALKKSVGEKNAKLIFEKPDEINEEKREEIRETFTSFASKIWDDNKKFPMPEGLLVKGYYKFLIEKWSQIFPPENILPLNGTLLSSSPWNASRQIEDFLEIENFLTEDKFSRIEDTNFYCIKTNRKKRPCSKPGGKKGRTLETKMSEKAQYALRVFYHALS</sequence>
<gene>
    <name evidence="6" type="ORF">OKIOD_LOCUS10430</name>
</gene>
<keyword evidence="1 3" id="KW-0808">Transferase</keyword>
<dbReference type="EMBL" id="OU015566">
    <property type="protein sequence ID" value="CAG5104913.1"/>
    <property type="molecule type" value="Genomic_DNA"/>
</dbReference>